<dbReference type="AlphaFoldDB" id="A0A0D2ELF2"/>
<keyword evidence="4 6" id="KW-1133">Transmembrane helix</keyword>
<protein>
    <recommendedName>
        <fullName evidence="9">NCS1 nucleoside transporter</fullName>
    </recommendedName>
</protein>
<proteinExistence type="inferred from homology"/>
<evidence type="ECO:0000313" key="8">
    <source>
        <dbReference type="Proteomes" id="UP000053342"/>
    </source>
</evidence>
<dbReference type="CDD" id="cd11482">
    <property type="entry name" value="SLC-NCS1sbd_NRT1-like"/>
    <property type="match status" value="1"/>
</dbReference>
<keyword evidence="3 6" id="KW-0812">Transmembrane</keyword>
<evidence type="ECO:0000313" key="7">
    <source>
        <dbReference type="EMBL" id="KIW48709.1"/>
    </source>
</evidence>
<keyword evidence="5 6" id="KW-0472">Membrane</keyword>
<dbReference type="HOGENOM" id="CLU_021555_3_1_1"/>
<evidence type="ECO:0000256" key="5">
    <source>
        <dbReference type="ARBA" id="ARBA00023136"/>
    </source>
</evidence>
<evidence type="ECO:0000256" key="4">
    <source>
        <dbReference type="ARBA" id="ARBA00022989"/>
    </source>
</evidence>
<accession>A0A0D2ELF2</accession>
<dbReference type="PANTHER" id="PTHR30618">
    <property type="entry name" value="NCS1 FAMILY PURINE/PYRIMIDINE TRANSPORTER"/>
    <property type="match status" value="1"/>
</dbReference>
<evidence type="ECO:0000256" key="2">
    <source>
        <dbReference type="ARBA" id="ARBA00008974"/>
    </source>
</evidence>
<name>A0A0D2ELF2_9EURO</name>
<evidence type="ECO:0000256" key="6">
    <source>
        <dbReference type="SAM" id="Phobius"/>
    </source>
</evidence>
<feature type="transmembrane region" description="Helical" evidence="6">
    <location>
        <begin position="127"/>
        <end position="149"/>
    </location>
</feature>
<feature type="transmembrane region" description="Helical" evidence="6">
    <location>
        <begin position="275"/>
        <end position="295"/>
    </location>
</feature>
<keyword evidence="8" id="KW-1185">Reference proteome</keyword>
<comment type="similarity">
    <text evidence="2">Belongs to the purine-cytosine permease (2.A.39) family.</text>
</comment>
<dbReference type="NCBIfam" id="TIGR00800">
    <property type="entry name" value="ncs1"/>
    <property type="match status" value="1"/>
</dbReference>
<dbReference type="GeneID" id="27353350"/>
<feature type="transmembrane region" description="Helical" evidence="6">
    <location>
        <begin position="193"/>
        <end position="215"/>
    </location>
</feature>
<sequence>MTKIKTIIKKLEVPEEGTVSDRWINNDIKPIEEGRRTWTFWTFHNLWVLTNTNISSYMTGSSLIALGLTWWQAIIAIIVGAILSTVFIVLNSMPGAFYHLGFPIANRYVWGMYGSSFVIYNRILLSLVWYAVQSWIGGQCVYVCLEAIWPNLEDRIPNHIHATGLTSATFLSYVIFCLISLPLIWIRPHKLKVFLYVGVASILVFEVVLLIWALATMDGFGSTISSKPAIQDTSVGWMVLYGIISAIGGIAAGILNQSDYARFAKRPRDAIWGQIASAATYSIISSVIGILVTAATQQRYGEALWSLPDLLVAMMRAGHSRSRAAGFFAGAALVISQWGINIPGNALSGGFDLAATFPTFINIRRGAYITALLSMVVNPWQLLASASTFLAVLSSYGVFLGPMIGLMISSYYIVNKRKIKVDDLFRGNRESVYWYTWGINWRAPIAWALGVFPSMPGFISNVNSSITVSIGWTRLYYISFLVGFSISAVTFVALHHFFPAQAVREFVARPETAKETMLDAQTRWDNEGFVPTQSVLPKDVQDIETLPKDI</sequence>
<gene>
    <name evidence="7" type="ORF">PV06_01276</name>
</gene>
<dbReference type="InterPro" id="IPR012681">
    <property type="entry name" value="NCS1"/>
</dbReference>
<dbReference type="GO" id="GO:0015205">
    <property type="term" value="F:nucleobase transmembrane transporter activity"/>
    <property type="evidence" value="ECO:0007669"/>
    <property type="project" value="TreeGrafter"/>
</dbReference>
<dbReference type="RefSeq" id="XP_016268925.1">
    <property type="nucleotide sequence ID" value="XM_016401872.1"/>
</dbReference>
<feature type="transmembrane region" description="Helical" evidence="6">
    <location>
        <begin position="324"/>
        <end position="344"/>
    </location>
</feature>
<dbReference type="PANTHER" id="PTHR30618:SF4">
    <property type="entry name" value="ALLANTOIN PERMEASE"/>
    <property type="match status" value="1"/>
</dbReference>
<feature type="transmembrane region" description="Helical" evidence="6">
    <location>
        <begin position="434"/>
        <end position="455"/>
    </location>
</feature>
<dbReference type="EMBL" id="KN847332">
    <property type="protein sequence ID" value="KIW48709.1"/>
    <property type="molecule type" value="Genomic_DNA"/>
</dbReference>
<dbReference type="VEuPathDB" id="FungiDB:PV06_01276"/>
<evidence type="ECO:0000256" key="3">
    <source>
        <dbReference type="ARBA" id="ARBA00022692"/>
    </source>
</evidence>
<feature type="transmembrane region" description="Helical" evidence="6">
    <location>
        <begin position="63"/>
        <end position="90"/>
    </location>
</feature>
<reference evidence="7 8" key="1">
    <citation type="submission" date="2015-01" db="EMBL/GenBank/DDBJ databases">
        <title>The Genome Sequence of Exophiala oligosperma CBS72588.</title>
        <authorList>
            <consortium name="The Broad Institute Genomics Platform"/>
            <person name="Cuomo C."/>
            <person name="de Hoog S."/>
            <person name="Gorbushina A."/>
            <person name="Stielow B."/>
            <person name="Teixiera M."/>
            <person name="Abouelleil A."/>
            <person name="Chapman S.B."/>
            <person name="Priest M."/>
            <person name="Young S.K."/>
            <person name="Wortman J."/>
            <person name="Nusbaum C."/>
            <person name="Birren B."/>
        </authorList>
    </citation>
    <scope>NUCLEOTIDE SEQUENCE [LARGE SCALE GENOMIC DNA]</scope>
    <source>
        <strain evidence="7 8">CBS 72588</strain>
    </source>
</reference>
<dbReference type="Proteomes" id="UP000053342">
    <property type="component" value="Unassembled WGS sequence"/>
</dbReference>
<evidence type="ECO:0000256" key="1">
    <source>
        <dbReference type="ARBA" id="ARBA00004141"/>
    </source>
</evidence>
<feature type="transmembrane region" description="Helical" evidence="6">
    <location>
        <begin position="365"/>
        <end position="383"/>
    </location>
</feature>
<feature type="transmembrane region" description="Helical" evidence="6">
    <location>
        <begin position="475"/>
        <end position="494"/>
    </location>
</feature>
<feature type="transmembrane region" description="Helical" evidence="6">
    <location>
        <begin position="96"/>
        <end position="120"/>
    </location>
</feature>
<evidence type="ECO:0008006" key="9">
    <source>
        <dbReference type="Google" id="ProtNLM"/>
    </source>
</evidence>
<dbReference type="InterPro" id="IPR001248">
    <property type="entry name" value="Pur-cyt_permease"/>
</dbReference>
<dbReference type="Gene3D" id="1.10.4160.10">
    <property type="entry name" value="Hydantoin permease"/>
    <property type="match status" value="1"/>
</dbReference>
<dbReference type="GO" id="GO:0005886">
    <property type="term" value="C:plasma membrane"/>
    <property type="evidence" value="ECO:0007669"/>
    <property type="project" value="TreeGrafter"/>
</dbReference>
<organism evidence="7 8">
    <name type="scientific">Exophiala oligosperma</name>
    <dbReference type="NCBI Taxonomy" id="215243"/>
    <lineage>
        <taxon>Eukaryota</taxon>
        <taxon>Fungi</taxon>
        <taxon>Dikarya</taxon>
        <taxon>Ascomycota</taxon>
        <taxon>Pezizomycotina</taxon>
        <taxon>Eurotiomycetes</taxon>
        <taxon>Chaetothyriomycetidae</taxon>
        <taxon>Chaetothyriales</taxon>
        <taxon>Herpotrichiellaceae</taxon>
        <taxon>Exophiala</taxon>
    </lineage>
</organism>
<comment type="subcellular location">
    <subcellularLocation>
        <location evidence="1">Membrane</location>
        <topology evidence="1">Multi-pass membrane protein</topology>
    </subcellularLocation>
</comment>
<dbReference type="Pfam" id="PF02133">
    <property type="entry name" value="Transp_cyt_pur"/>
    <property type="match status" value="1"/>
</dbReference>
<feature type="transmembrane region" description="Helical" evidence="6">
    <location>
        <begin position="389"/>
        <end position="414"/>
    </location>
</feature>
<dbReference type="OrthoDB" id="2018619at2759"/>
<feature type="transmembrane region" description="Helical" evidence="6">
    <location>
        <begin position="235"/>
        <end position="255"/>
    </location>
</feature>
<dbReference type="InterPro" id="IPR045225">
    <property type="entry name" value="Uracil/uridine/allantoin_perm"/>
</dbReference>
<feature type="transmembrane region" description="Helical" evidence="6">
    <location>
        <begin position="169"/>
        <end position="186"/>
    </location>
</feature>